<dbReference type="RefSeq" id="WP_316436997.1">
    <property type="nucleotide sequence ID" value="NZ_CP053587.1"/>
</dbReference>
<dbReference type="EMBL" id="CP053587">
    <property type="protein sequence ID" value="WNZ27336.1"/>
    <property type="molecule type" value="Genomic_DNA"/>
</dbReference>
<sequence length="247" mass="26795">MSGEQNLGEQALDKVAEVAITSQLDQVDQIDVDIQTDPLKLVQGKLDSVAISGEGLTMKQDLRVEAMGVSTDSVAVNPLKAMVGQIELTESTNAQVQVLLTEADLNRALNSDYLQQKMQSLEVNVEGEPLVITLEDTKLQLPGDGKMVIDTALNSPSFDQAKHLSAVVKPFLADEGQRIGLEIISAEVPGLSVEVVTALLEKIVELLDLRNFDMDGFAMQLKDFDLQTGKVLLRGSATVEQALFEQF</sequence>
<dbReference type="AlphaFoldDB" id="A0AA96WQE7"/>
<dbReference type="Pfam" id="PF11209">
    <property type="entry name" value="LmeA"/>
    <property type="match status" value="1"/>
</dbReference>
<reference evidence="1" key="1">
    <citation type="submission" date="2020-05" db="EMBL/GenBank/DDBJ databases">
        <authorList>
            <person name="Zhu T."/>
            <person name="Keshari N."/>
            <person name="Lu X."/>
        </authorList>
    </citation>
    <scope>NUCLEOTIDE SEQUENCE</scope>
    <source>
        <strain evidence="1">NK1-12</strain>
    </source>
</reference>
<gene>
    <name evidence="1" type="ORF">HJG54_31100</name>
</gene>
<accession>A0AA96WQE7</accession>
<organism evidence="1">
    <name type="scientific">Leptolyngbya sp. NK1-12</name>
    <dbReference type="NCBI Taxonomy" id="2547451"/>
    <lineage>
        <taxon>Bacteria</taxon>
        <taxon>Bacillati</taxon>
        <taxon>Cyanobacteriota</taxon>
        <taxon>Cyanophyceae</taxon>
        <taxon>Leptolyngbyales</taxon>
        <taxon>Leptolyngbyaceae</taxon>
        <taxon>Leptolyngbya group</taxon>
        <taxon>Leptolyngbya</taxon>
    </lineage>
</organism>
<dbReference type="InterPro" id="IPR021373">
    <property type="entry name" value="DUF2993"/>
</dbReference>
<proteinExistence type="predicted"/>
<evidence type="ECO:0000313" key="1">
    <source>
        <dbReference type="EMBL" id="WNZ27336.1"/>
    </source>
</evidence>
<protein>
    <submittedName>
        <fullName evidence="1">DUF2993 domain-containing protein</fullName>
    </submittedName>
</protein>
<name>A0AA96WQE7_9CYAN</name>